<evidence type="ECO:0000313" key="2">
    <source>
        <dbReference type="Proteomes" id="UP000269154"/>
    </source>
</evidence>
<protein>
    <submittedName>
        <fullName evidence="1">Uncharacterized protein</fullName>
    </submittedName>
</protein>
<proteinExistence type="predicted"/>
<name>A0A3N6R6Z5_9CYAN</name>
<sequence>MFLGVTQAWLASAITAIFLYPFLTIIQPYTYDYAVRAHFPDFLLRTGAMIISGVILGSYWIWQAVNRRYRNPNRTVISKKQSYWLMGCSQVYLLLFLLAIGITDDLHNSPVLFCTLNLFWFLLVIAMLSPQRQSIQDWARYRHQQVNNDETTIIKGSAISLKEDLIWSEKSPPLVAMGINVVITAVILISWILFWQDNTIKLPVILTLILSLNLILIYAAIAQFILLMKIKNPAIWAIGILGGLIFLQPLALILLMSITPEGSPDLWLFSTFPWFSIGEGFLAITPMLIAIISQWSVLILVTFLLTRKIQTLGASDSQKLLTGQKN</sequence>
<comment type="caution">
    <text evidence="1">The sequence shown here is derived from an EMBL/GenBank/DDBJ whole genome shotgun (WGS) entry which is preliminary data.</text>
</comment>
<evidence type="ECO:0000313" key="1">
    <source>
        <dbReference type="EMBL" id="RQH27553.1"/>
    </source>
</evidence>
<dbReference type="OrthoDB" id="458286at2"/>
<organism evidence="1 2">
    <name type="scientific">Okeania hirsuta</name>
    <dbReference type="NCBI Taxonomy" id="1458930"/>
    <lineage>
        <taxon>Bacteria</taxon>
        <taxon>Bacillati</taxon>
        <taxon>Cyanobacteriota</taxon>
        <taxon>Cyanophyceae</taxon>
        <taxon>Oscillatoriophycideae</taxon>
        <taxon>Oscillatoriales</taxon>
        <taxon>Microcoleaceae</taxon>
        <taxon>Okeania</taxon>
    </lineage>
</organism>
<gene>
    <name evidence="1" type="ORF">D5R40_27125</name>
</gene>
<dbReference type="EMBL" id="RCBY01000243">
    <property type="protein sequence ID" value="RQH27553.1"/>
    <property type="molecule type" value="Genomic_DNA"/>
</dbReference>
<dbReference type="AlphaFoldDB" id="A0A3N6R6Z5"/>
<dbReference type="RefSeq" id="WP_124155458.1">
    <property type="nucleotide sequence ID" value="NZ_CAWOLW010000161.1"/>
</dbReference>
<dbReference type="Proteomes" id="UP000269154">
    <property type="component" value="Unassembled WGS sequence"/>
</dbReference>
<keyword evidence="2" id="KW-1185">Reference proteome</keyword>
<reference evidence="1 2" key="1">
    <citation type="journal article" date="2018" name="ACS Chem. Biol.">
        <title>Ketoreductase domain dysfunction expands chemodiversity: malyngamide biosynthesis in the cyanobacterium Okeania hirsuta.</title>
        <authorList>
            <person name="Moss N.A."/>
            <person name="Leao T."/>
            <person name="Rankin M."/>
            <person name="McCullough T.M."/>
            <person name="Qu P."/>
            <person name="Korobeynikov A."/>
            <person name="Smith J.L."/>
            <person name="Gerwick L."/>
            <person name="Gerwick W.H."/>
        </authorList>
    </citation>
    <scope>NUCLEOTIDE SEQUENCE [LARGE SCALE GENOMIC DNA]</scope>
    <source>
        <strain evidence="1 2">PAB10Feb10-1</strain>
    </source>
</reference>
<accession>A0A3N6R6Z5</accession>